<organism evidence="2 3">
    <name type="scientific">Rhamnella rubrinervis</name>
    <dbReference type="NCBI Taxonomy" id="2594499"/>
    <lineage>
        <taxon>Eukaryota</taxon>
        <taxon>Viridiplantae</taxon>
        <taxon>Streptophyta</taxon>
        <taxon>Embryophyta</taxon>
        <taxon>Tracheophyta</taxon>
        <taxon>Spermatophyta</taxon>
        <taxon>Magnoliopsida</taxon>
        <taxon>eudicotyledons</taxon>
        <taxon>Gunneridae</taxon>
        <taxon>Pentapetalae</taxon>
        <taxon>rosids</taxon>
        <taxon>fabids</taxon>
        <taxon>Rosales</taxon>
        <taxon>Rhamnaceae</taxon>
        <taxon>rhamnoid group</taxon>
        <taxon>Rhamneae</taxon>
        <taxon>Rhamnella</taxon>
    </lineage>
</organism>
<protein>
    <submittedName>
        <fullName evidence="2">Uncharacterized protein</fullName>
    </submittedName>
</protein>
<sequence length="83" mass="9498">MVAGVLNGEEKAKQIMKWFALGAFVGQVWLRTPHVHIYTSGIWGKRLLNITMNKTGDKRKDNVGQFGTLRSKQLNKRSKKQKE</sequence>
<accession>A0A8K0GZG3</accession>
<evidence type="ECO:0000256" key="1">
    <source>
        <dbReference type="SAM" id="MobiDB-lite"/>
    </source>
</evidence>
<dbReference type="EMBL" id="VOIH02000007">
    <property type="protein sequence ID" value="KAF3442869.1"/>
    <property type="molecule type" value="Genomic_DNA"/>
</dbReference>
<feature type="compositionally biased region" description="Basic residues" evidence="1">
    <location>
        <begin position="73"/>
        <end position="83"/>
    </location>
</feature>
<comment type="caution">
    <text evidence="2">The sequence shown here is derived from an EMBL/GenBank/DDBJ whole genome shotgun (WGS) entry which is preliminary data.</text>
</comment>
<gene>
    <name evidence="2" type="ORF">FNV43_RR16787</name>
</gene>
<proteinExistence type="predicted"/>
<evidence type="ECO:0000313" key="3">
    <source>
        <dbReference type="Proteomes" id="UP000796880"/>
    </source>
</evidence>
<evidence type="ECO:0000313" key="2">
    <source>
        <dbReference type="EMBL" id="KAF3442869.1"/>
    </source>
</evidence>
<dbReference type="Proteomes" id="UP000796880">
    <property type="component" value="Unassembled WGS sequence"/>
</dbReference>
<feature type="region of interest" description="Disordered" evidence="1">
    <location>
        <begin position="59"/>
        <end position="83"/>
    </location>
</feature>
<dbReference type="AlphaFoldDB" id="A0A8K0GZG3"/>
<reference evidence="2" key="1">
    <citation type="submission" date="2020-03" db="EMBL/GenBank/DDBJ databases">
        <title>A high-quality chromosome-level genome assembly of a woody plant with both climbing and erect habits, Rhamnella rubrinervis.</title>
        <authorList>
            <person name="Lu Z."/>
            <person name="Yang Y."/>
            <person name="Zhu X."/>
            <person name="Sun Y."/>
        </authorList>
    </citation>
    <scope>NUCLEOTIDE SEQUENCE</scope>
    <source>
        <strain evidence="2">BYM</strain>
        <tissue evidence="2">Leaf</tissue>
    </source>
</reference>
<keyword evidence="3" id="KW-1185">Reference proteome</keyword>
<name>A0A8K0GZG3_9ROSA</name>